<organism evidence="2">
    <name type="scientific">uncultured Chloroflexota bacterium</name>
    <dbReference type="NCBI Taxonomy" id="166587"/>
    <lineage>
        <taxon>Bacteria</taxon>
        <taxon>Bacillati</taxon>
        <taxon>Chloroflexota</taxon>
        <taxon>environmental samples</taxon>
    </lineage>
</organism>
<accession>A0A6J4KD24</accession>
<gene>
    <name evidence="2" type="ORF">AVDCRST_MAG77-5708</name>
</gene>
<feature type="non-terminal residue" evidence="2">
    <location>
        <position position="1"/>
    </location>
</feature>
<name>A0A6J4KD24_9CHLR</name>
<dbReference type="GO" id="GO:0004674">
    <property type="term" value="F:protein serine/threonine kinase activity"/>
    <property type="evidence" value="ECO:0007669"/>
    <property type="project" value="UniProtKB-KW"/>
</dbReference>
<sequence>VEPDDRQPSRRALPPGGALGRRRYGRDLPRAGHAAGAPGGRQAAPRLPRLRSGVCPAPGARGPHRRLALPPQHRQPLRPRSHCAFTASSASL</sequence>
<evidence type="ECO:0000313" key="2">
    <source>
        <dbReference type="EMBL" id="CAA9301567.1"/>
    </source>
</evidence>
<feature type="region of interest" description="Disordered" evidence="1">
    <location>
        <begin position="1"/>
        <end position="92"/>
    </location>
</feature>
<evidence type="ECO:0000256" key="1">
    <source>
        <dbReference type="SAM" id="MobiDB-lite"/>
    </source>
</evidence>
<proteinExistence type="predicted"/>
<keyword evidence="2" id="KW-0723">Serine/threonine-protein kinase</keyword>
<dbReference type="AlphaFoldDB" id="A0A6J4KD24"/>
<dbReference type="EMBL" id="CADCTC010000296">
    <property type="protein sequence ID" value="CAA9301567.1"/>
    <property type="molecule type" value="Genomic_DNA"/>
</dbReference>
<keyword evidence="2" id="KW-0418">Kinase</keyword>
<feature type="compositionally biased region" description="Low complexity" evidence="1">
    <location>
        <begin position="31"/>
        <end position="47"/>
    </location>
</feature>
<protein>
    <submittedName>
        <fullName evidence="2">Serine/threonine protein kinase PrkC, regulator of stationary phase</fullName>
    </submittedName>
</protein>
<reference evidence="2" key="1">
    <citation type="submission" date="2020-02" db="EMBL/GenBank/DDBJ databases">
        <authorList>
            <person name="Meier V. D."/>
        </authorList>
    </citation>
    <scope>NUCLEOTIDE SEQUENCE</scope>
    <source>
        <strain evidence="2">AVDCRST_MAG77</strain>
    </source>
</reference>
<feature type="non-terminal residue" evidence="2">
    <location>
        <position position="92"/>
    </location>
</feature>
<keyword evidence="2" id="KW-0808">Transferase</keyword>